<accession>A0AAV4QI05</accession>
<dbReference type="AlphaFoldDB" id="A0AAV4QI05"/>
<name>A0AAV4QI05_CAEEX</name>
<proteinExistence type="predicted"/>
<keyword evidence="2" id="KW-1185">Reference proteome</keyword>
<evidence type="ECO:0008006" key="3">
    <source>
        <dbReference type="Google" id="ProtNLM"/>
    </source>
</evidence>
<evidence type="ECO:0000313" key="2">
    <source>
        <dbReference type="Proteomes" id="UP001054945"/>
    </source>
</evidence>
<protein>
    <recommendedName>
        <fullName evidence="3">Secreted protein</fullName>
    </recommendedName>
</protein>
<organism evidence="1 2">
    <name type="scientific">Caerostris extrusa</name>
    <name type="common">Bark spider</name>
    <name type="synonym">Caerostris bankana</name>
    <dbReference type="NCBI Taxonomy" id="172846"/>
    <lineage>
        <taxon>Eukaryota</taxon>
        <taxon>Metazoa</taxon>
        <taxon>Ecdysozoa</taxon>
        <taxon>Arthropoda</taxon>
        <taxon>Chelicerata</taxon>
        <taxon>Arachnida</taxon>
        <taxon>Araneae</taxon>
        <taxon>Araneomorphae</taxon>
        <taxon>Entelegynae</taxon>
        <taxon>Araneoidea</taxon>
        <taxon>Araneidae</taxon>
        <taxon>Caerostris</taxon>
    </lineage>
</organism>
<reference evidence="1 2" key="1">
    <citation type="submission" date="2021-06" db="EMBL/GenBank/DDBJ databases">
        <title>Caerostris extrusa draft genome.</title>
        <authorList>
            <person name="Kono N."/>
            <person name="Arakawa K."/>
        </authorList>
    </citation>
    <scope>NUCLEOTIDE SEQUENCE [LARGE SCALE GENOMIC DNA]</scope>
</reference>
<dbReference type="Proteomes" id="UP001054945">
    <property type="component" value="Unassembled WGS sequence"/>
</dbReference>
<sequence length="78" mass="8943">MPTKKLKPHLLFAIAAVLNFRLRKITLSKSLDFGIRDNEWVEHDIHDNCLFVSCRIDTNRQALGTGPSEGSQHWVRLS</sequence>
<gene>
    <name evidence="1" type="ORF">CEXT_692051</name>
</gene>
<dbReference type="EMBL" id="BPLR01006185">
    <property type="protein sequence ID" value="GIY07971.1"/>
    <property type="molecule type" value="Genomic_DNA"/>
</dbReference>
<evidence type="ECO:0000313" key="1">
    <source>
        <dbReference type="EMBL" id="GIY07971.1"/>
    </source>
</evidence>
<comment type="caution">
    <text evidence="1">The sequence shown here is derived from an EMBL/GenBank/DDBJ whole genome shotgun (WGS) entry which is preliminary data.</text>
</comment>